<gene>
    <name evidence="2" type="ORF">ETX26_07690</name>
</gene>
<feature type="domain" description="PRC-barrel" evidence="1">
    <location>
        <begin position="17"/>
        <end position="92"/>
    </location>
</feature>
<dbReference type="InterPro" id="IPR011033">
    <property type="entry name" value="PRC_barrel-like_sf"/>
</dbReference>
<keyword evidence="3" id="KW-1185">Reference proteome</keyword>
<evidence type="ECO:0000259" key="1">
    <source>
        <dbReference type="Pfam" id="PF05239"/>
    </source>
</evidence>
<dbReference type="AlphaFoldDB" id="A0A4V1QWL2"/>
<dbReference type="RefSeq" id="WP_129524008.1">
    <property type="nucleotide sequence ID" value="NZ_SDPV01000001.1"/>
</dbReference>
<reference evidence="2 3" key="1">
    <citation type="submission" date="2019-01" db="EMBL/GenBank/DDBJ databases">
        <title>Altererythrobacter rhizovicinus sp. nov., isolated from the rhizosphere soil of Haloxylon ammodendron.</title>
        <authorList>
            <person name="Li H.-P."/>
            <person name="Gou J.-Y."/>
            <person name="Yao D."/>
            <person name="Han Q.-Q."/>
            <person name="Shao K.-Z."/>
            <person name="Zhao Q."/>
            <person name="Zhang J.-L."/>
        </authorList>
    </citation>
    <scope>NUCLEOTIDE SEQUENCE [LARGE SCALE GENOMIC DNA]</scope>
    <source>
        <strain evidence="2 3">AY-3R</strain>
    </source>
</reference>
<dbReference type="SUPFAM" id="SSF50346">
    <property type="entry name" value="PRC-barrel domain"/>
    <property type="match status" value="1"/>
</dbReference>
<dbReference type="PANTHER" id="PTHR36505">
    <property type="entry name" value="BLR1072 PROTEIN"/>
    <property type="match status" value="1"/>
</dbReference>
<proteinExistence type="predicted"/>
<sequence length="132" mass="14806">MPETAQEAPRDLHHPLIFSSRVTGTPVFDRAGNRLGHVDDLSIEKKSGKTVYAIMSFGGFLGIGARFHPVPWPLLDYDLERDGYVVPLTAEMLKDAPHYEAQEIRLLGGPDHRTYGSTIYDYYGAHGAMPYW</sequence>
<accession>A0A4V1QWL2</accession>
<dbReference type="EMBL" id="SDPV01000001">
    <property type="protein sequence ID" value="RXZ66546.1"/>
    <property type="molecule type" value="Genomic_DNA"/>
</dbReference>
<comment type="caution">
    <text evidence="2">The sequence shown here is derived from an EMBL/GenBank/DDBJ whole genome shotgun (WGS) entry which is preliminary data.</text>
</comment>
<name>A0A4V1QWL2_9SPHN</name>
<evidence type="ECO:0000313" key="2">
    <source>
        <dbReference type="EMBL" id="RXZ66546.1"/>
    </source>
</evidence>
<organism evidence="2 3">
    <name type="scientific">Pelagerythrobacter rhizovicinus</name>
    <dbReference type="NCBI Taxonomy" id="2268576"/>
    <lineage>
        <taxon>Bacteria</taxon>
        <taxon>Pseudomonadati</taxon>
        <taxon>Pseudomonadota</taxon>
        <taxon>Alphaproteobacteria</taxon>
        <taxon>Sphingomonadales</taxon>
        <taxon>Erythrobacteraceae</taxon>
        <taxon>Pelagerythrobacter</taxon>
    </lineage>
</organism>
<protein>
    <submittedName>
        <fullName evidence="2">PRC-barrel domain containing protein</fullName>
    </submittedName>
</protein>
<dbReference type="Pfam" id="PF05239">
    <property type="entry name" value="PRC"/>
    <property type="match status" value="1"/>
</dbReference>
<evidence type="ECO:0000313" key="3">
    <source>
        <dbReference type="Proteomes" id="UP000293623"/>
    </source>
</evidence>
<dbReference type="PANTHER" id="PTHR36505:SF1">
    <property type="entry name" value="BLR1072 PROTEIN"/>
    <property type="match status" value="1"/>
</dbReference>
<dbReference type="InterPro" id="IPR027275">
    <property type="entry name" value="PRC-brl_dom"/>
</dbReference>
<dbReference type="Gene3D" id="2.30.30.240">
    <property type="entry name" value="PRC-barrel domain"/>
    <property type="match status" value="1"/>
</dbReference>
<dbReference type="Proteomes" id="UP000293623">
    <property type="component" value="Unassembled WGS sequence"/>
</dbReference>
<dbReference type="OrthoDB" id="7274881at2"/>